<dbReference type="CDD" id="cd00805">
    <property type="entry name" value="TyrRS_core"/>
    <property type="match status" value="1"/>
</dbReference>
<dbReference type="Gene3D" id="3.10.290.10">
    <property type="entry name" value="RNA-binding S4 domain"/>
    <property type="match status" value="1"/>
</dbReference>
<evidence type="ECO:0000256" key="9">
    <source>
        <dbReference type="ARBA" id="ARBA00022917"/>
    </source>
</evidence>
<evidence type="ECO:0000256" key="1">
    <source>
        <dbReference type="ARBA" id="ARBA00002025"/>
    </source>
</evidence>
<evidence type="ECO:0000256" key="2">
    <source>
        <dbReference type="ARBA" id="ARBA00004305"/>
    </source>
</evidence>
<proteinExistence type="inferred from homology"/>
<evidence type="ECO:0000256" key="6">
    <source>
        <dbReference type="ARBA" id="ARBA00022741"/>
    </source>
</evidence>
<sequence length="465" mass="52864">MSKVSNFRIIKRLLEATRIRCLRRYATSNRNILTLHERGIFQNVFPEQYTPDLHSHLVKQPQCMYCGFDPTADSLHIGNLLAVIALLHCQRAGHNPIALIGGATAQIGDPTGRKTEREIIDTKTIQHNVSAIRKSLKNIIENHELYFHNAQEKLPQIRILDNAEWYDRLNVIEFLAKVGRRFRMTELIHKSSVVNRLNSPEGMSFTEFTYQIFQAYDWLHLYREYNCNIQIGGNDQLGNIVAGYELISDTLNKRVFGLTVPLITTSSGEKLGKTAGNAIWLNGDKTSPYELYQYFLNLSDVDSQSYISLFTFLPPNEIKDAINKYKKNPEERFLQKKIAESVVKLVHGVDGLESAIRCTKALWEKSPESLADLHESDLKMLFKNAAGAEMFLDPGTSILDVIVHAKCFGTPADAVNKIKAGGVYVNNRRVTEPHLVLIPGEHILPNNITIIRIGKKNHYVVRWRI</sequence>
<protein>
    <recommendedName>
        <fullName evidence="14">Tyrosine--tRNA ligase</fullName>
        <ecNumber evidence="14">6.1.1.1</ecNumber>
    </recommendedName>
    <alternativeName>
        <fullName evidence="14">Tyrosyl-tRNA synthetase</fullName>
    </alternativeName>
</protein>
<dbReference type="HAMAP" id="MF_02006">
    <property type="entry name" value="Tyr_tRNA_synth_type1"/>
    <property type="match status" value="1"/>
</dbReference>
<dbReference type="PANTHER" id="PTHR11766">
    <property type="entry name" value="TYROSYL-TRNA SYNTHETASE"/>
    <property type="match status" value="1"/>
</dbReference>
<dbReference type="EMBL" id="CAIIXF020000009">
    <property type="protein sequence ID" value="CAH1794718.1"/>
    <property type="molecule type" value="Genomic_DNA"/>
</dbReference>
<dbReference type="GO" id="GO:0005759">
    <property type="term" value="C:mitochondrial matrix"/>
    <property type="evidence" value="ECO:0007669"/>
    <property type="project" value="UniProtKB-SubCell"/>
</dbReference>
<dbReference type="InterPro" id="IPR036986">
    <property type="entry name" value="S4_RNA-bd_sf"/>
</dbReference>
<dbReference type="Gene3D" id="1.10.240.10">
    <property type="entry name" value="Tyrosyl-Transfer RNA Synthetase"/>
    <property type="match status" value="1"/>
</dbReference>
<evidence type="ECO:0000256" key="11">
    <source>
        <dbReference type="ARBA" id="ARBA00023128"/>
    </source>
</evidence>
<keyword evidence="6 14" id="KW-0547">Nucleotide-binding</keyword>
<comment type="catalytic activity">
    <reaction evidence="13 14">
        <text>tRNA(Tyr) + L-tyrosine + ATP = L-tyrosyl-tRNA(Tyr) + AMP + diphosphate + H(+)</text>
        <dbReference type="Rhea" id="RHEA:10220"/>
        <dbReference type="Rhea" id="RHEA-COMP:9706"/>
        <dbReference type="Rhea" id="RHEA-COMP:9707"/>
        <dbReference type="ChEBI" id="CHEBI:15378"/>
        <dbReference type="ChEBI" id="CHEBI:30616"/>
        <dbReference type="ChEBI" id="CHEBI:33019"/>
        <dbReference type="ChEBI" id="CHEBI:58315"/>
        <dbReference type="ChEBI" id="CHEBI:78442"/>
        <dbReference type="ChEBI" id="CHEBI:78536"/>
        <dbReference type="ChEBI" id="CHEBI:456215"/>
        <dbReference type="EC" id="6.1.1.1"/>
    </reaction>
</comment>
<evidence type="ECO:0000259" key="15">
    <source>
        <dbReference type="Pfam" id="PF22421"/>
    </source>
</evidence>
<evidence type="ECO:0000256" key="13">
    <source>
        <dbReference type="ARBA" id="ARBA00048248"/>
    </source>
</evidence>
<dbReference type="InterPro" id="IPR002307">
    <property type="entry name" value="Tyr-tRNA-ligase"/>
</dbReference>
<comment type="function">
    <text evidence="1">Catalyzes the attachment of tyrosine to tRNA(Tyr) in a two-step reaction: tyrosine is first activated by ATP to form Tyr-AMP and then transferred to the acceptor end of tRNA(Tyr).</text>
</comment>
<dbReference type="SUPFAM" id="SSF52374">
    <property type="entry name" value="Nucleotidylyl transferase"/>
    <property type="match status" value="1"/>
</dbReference>
<dbReference type="Pfam" id="PF22421">
    <property type="entry name" value="SYY_C-terminal"/>
    <property type="match status" value="1"/>
</dbReference>
<dbReference type="OrthoDB" id="18982at2759"/>
<feature type="domain" description="Tyrosine--tRNA ligase SYY-like C-terminal" evidence="15">
    <location>
        <begin position="379"/>
        <end position="461"/>
    </location>
</feature>
<dbReference type="EC" id="6.1.1.1" evidence="14"/>
<evidence type="ECO:0000256" key="5">
    <source>
        <dbReference type="ARBA" id="ARBA00022598"/>
    </source>
</evidence>
<keyword evidence="7 14" id="KW-0067">ATP-binding</keyword>
<name>A0A8J1XYL6_OWEFU</name>
<dbReference type="FunFam" id="1.10.240.10:FF:000001">
    <property type="entry name" value="Tyrosine--tRNA ligase"/>
    <property type="match status" value="1"/>
</dbReference>
<reference evidence="16" key="1">
    <citation type="submission" date="2022-03" db="EMBL/GenBank/DDBJ databases">
        <authorList>
            <person name="Martin C."/>
        </authorList>
    </citation>
    <scope>NUCLEOTIDE SEQUENCE</scope>
</reference>
<comment type="similarity">
    <text evidence="3 14">Belongs to the class-I aminoacyl-tRNA synthetase family.</text>
</comment>
<dbReference type="InterPro" id="IPR014729">
    <property type="entry name" value="Rossmann-like_a/b/a_fold"/>
</dbReference>
<evidence type="ECO:0000256" key="4">
    <source>
        <dbReference type="ARBA" id="ARBA00011738"/>
    </source>
</evidence>
<keyword evidence="12 14" id="KW-0030">Aminoacyl-tRNA synthetase</keyword>
<dbReference type="Gene3D" id="3.40.50.620">
    <property type="entry name" value="HUPs"/>
    <property type="match status" value="1"/>
</dbReference>
<dbReference type="AlphaFoldDB" id="A0A8J1XYL6"/>
<accession>A0A8J1XYL6</accession>
<dbReference type="GO" id="GO:0006437">
    <property type="term" value="P:tyrosyl-tRNA aminoacylation"/>
    <property type="evidence" value="ECO:0007669"/>
    <property type="project" value="InterPro"/>
</dbReference>
<comment type="caution">
    <text evidence="16">The sequence shown here is derived from an EMBL/GenBank/DDBJ whole genome shotgun (WGS) entry which is preliminary data.</text>
</comment>
<comment type="subcellular location">
    <subcellularLocation>
        <location evidence="2">Mitochondrion matrix</location>
    </subcellularLocation>
</comment>
<dbReference type="GO" id="GO:0005524">
    <property type="term" value="F:ATP binding"/>
    <property type="evidence" value="ECO:0007669"/>
    <property type="project" value="UniProtKB-KW"/>
</dbReference>
<dbReference type="Pfam" id="PF00579">
    <property type="entry name" value="tRNA-synt_1b"/>
    <property type="match status" value="1"/>
</dbReference>
<dbReference type="PANTHER" id="PTHR11766:SF0">
    <property type="entry name" value="TYROSINE--TRNA LIGASE, MITOCHONDRIAL"/>
    <property type="match status" value="1"/>
</dbReference>
<dbReference type="InterPro" id="IPR001412">
    <property type="entry name" value="aa-tRNA-synth_I_CS"/>
</dbReference>
<organism evidence="16 17">
    <name type="scientific">Owenia fusiformis</name>
    <name type="common">Polychaete worm</name>
    <dbReference type="NCBI Taxonomy" id="6347"/>
    <lineage>
        <taxon>Eukaryota</taxon>
        <taxon>Metazoa</taxon>
        <taxon>Spiralia</taxon>
        <taxon>Lophotrochozoa</taxon>
        <taxon>Annelida</taxon>
        <taxon>Polychaeta</taxon>
        <taxon>Sedentaria</taxon>
        <taxon>Canalipalpata</taxon>
        <taxon>Sabellida</taxon>
        <taxon>Oweniida</taxon>
        <taxon>Oweniidae</taxon>
        <taxon>Owenia</taxon>
    </lineage>
</organism>
<dbReference type="GO" id="GO:0005829">
    <property type="term" value="C:cytosol"/>
    <property type="evidence" value="ECO:0007669"/>
    <property type="project" value="TreeGrafter"/>
</dbReference>
<dbReference type="Proteomes" id="UP000749559">
    <property type="component" value="Unassembled WGS sequence"/>
</dbReference>
<dbReference type="InterPro" id="IPR002305">
    <property type="entry name" value="aa-tRNA-synth_Ic"/>
</dbReference>
<evidence type="ECO:0000256" key="3">
    <source>
        <dbReference type="ARBA" id="ARBA00005594"/>
    </source>
</evidence>
<evidence type="ECO:0000256" key="8">
    <source>
        <dbReference type="ARBA" id="ARBA00022884"/>
    </source>
</evidence>
<keyword evidence="9 14" id="KW-0648">Protein biosynthesis</keyword>
<keyword evidence="5 14" id="KW-0436">Ligase</keyword>
<dbReference type="SUPFAM" id="SSF55174">
    <property type="entry name" value="Alpha-L RNA-binding motif"/>
    <property type="match status" value="1"/>
</dbReference>
<comment type="subunit">
    <text evidence="4">Homodimer.</text>
</comment>
<dbReference type="PROSITE" id="PS50889">
    <property type="entry name" value="S4"/>
    <property type="match status" value="1"/>
</dbReference>
<dbReference type="InterPro" id="IPR024107">
    <property type="entry name" value="Tyr-tRNA-ligase_bac_1"/>
</dbReference>
<dbReference type="FunFam" id="3.10.290.10:FF:000017">
    <property type="entry name" value="Tyrosine--tRNA ligase"/>
    <property type="match status" value="1"/>
</dbReference>
<dbReference type="PROSITE" id="PS00178">
    <property type="entry name" value="AA_TRNA_LIGASE_I"/>
    <property type="match status" value="1"/>
</dbReference>
<dbReference type="InterPro" id="IPR024088">
    <property type="entry name" value="Tyr-tRNA-ligase_bac-type"/>
</dbReference>
<dbReference type="CDD" id="cd00165">
    <property type="entry name" value="S4"/>
    <property type="match status" value="1"/>
</dbReference>
<dbReference type="InterPro" id="IPR054608">
    <property type="entry name" value="SYY-like_C"/>
</dbReference>
<dbReference type="GO" id="GO:0003723">
    <property type="term" value="F:RNA binding"/>
    <property type="evidence" value="ECO:0007669"/>
    <property type="project" value="UniProtKB-KW"/>
</dbReference>
<dbReference type="FunFam" id="3.40.50.620:FF:000107">
    <property type="entry name" value="Tyrosine--tRNA ligase"/>
    <property type="match status" value="1"/>
</dbReference>
<keyword evidence="11" id="KW-0496">Mitochondrion</keyword>
<keyword evidence="8" id="KW-0694">RNA-binding</keyword>
<dbReference type="GO" id="GO:0004831">
    <property type="term" value="F:tyrosine-tRNA ligase activity"/>
    <property type="evidence" value="ECO:0007669"/>
    <property type="project" value="UniProtKB-EC"/>
</dbReference>
<gene>
    <name evidence="16" type="ORF">OFUS_LOCUS19370</name>
</gene>
<keyword evidence="17" id="KW-1185">Reference proteome</keyword>
<evidence type="ECO:0000256" key="12">
    <source>
        <dbReference type="ARBA" id="ARBA00023146"/>
    </source>
</evidence>
<keyword evidence="10" id="KW-0809">Transit peptide</keyword>
<evidence type="ECO:0000313" key="17">
    <source>
        <dbReference type="Proteomes" id="UP000749559"/>
    </source>
</evidence>
<evidence type="ECO:0000256" key="14">
    <source>
        <dbReference type="RuleBase" id="RU361234"/>
    </source>
</evidence>
<evidence type="ECO:0000256" key="10">
    <source>
        <dbReference type="ARBA" id="ARBA00022946"/>
    </source>
</evidence>
<evidence type="ECO:0000256" key="7">
    <source>
        <dbReference type="ARBA" id="ARBA00022840"/>
    </source>
</evidence>
<dbReference type="PRINTS" id="PR01040">
    <property type="entry name" value="TRNASYNTHTYR"/>
</dbReference>
<evidence type="ECO:0000313" key="16">
    <source>
        <dbReference type="EMBL" id="CAH1794718.1"/>
    </source>
</evidence>
<dbReference type="NCBIfam" id="TIGR00234">
    <property type="entry name" value="tyrS"/>
    <property type="match status" value="1"/>
</dbReference>